<accession>A0A8A4TSF5</accession>
<dbReference type="KEGG" id="scor:J3U87_06385"/>
<evidence type="ECO:0000313" key="2">
    <source>
        <dbReference type="Proteomes" id="UP000663929"/>
    </source>
</evidence>
<organism evidence="1 2">
    <name type="scientific">Sulfidibacter corallicola</name>
    <dbReference type="NCBI Taxonomy" id="2818388"/>
    <lineage>
        <taxon>Bacteria</taxon>
        <taxon>Pseudomonadati</taxon>
        <taxon>Acidobacteriota</taxon>
        <taxon>Holophagae</taxon>
        <taxon>Acanthopleuribacterales</taxon>
        <taxon>Acanthopleuribacteraceae</taxon>
        <taxon>Sulfidibacter</taxon>
    </lineage>
</organism>
<dbReference type="InterPro" id="IPR045584">
    <property type="entry name" value="Pilin-like"/>
</dbReference>
<keyword evidence="2" id="KW-1185">Reference proteome</keyword>
<protein>
    <submittedName>
        <fullName evidence="1">Uncharacterized protein</fullName>
    </submittedName>
</protein>
<sequence length="195" mass="21287">MIELMVVVVIITLFAAIGLRLTTSVLRSNQIINQSRLFKSTFAIAKARAIEHSAPVRVTVGNDRSILVVWDTSRTGLFPAGQESLILGFDVTTGNPSPYRNVVLSPEINDLPHYTGIAGLTVEEFPNNEFIILPDGRILSGTPLQTTSGTFFLASDSFAIDGRPEYQAAVHITAKGEVKMAFRDGHSGGEWNWIE</sequence>
<dbReference type="SUPFAM" id="SSF54523">
    <property type="entry name" value="Pili subunits"/>
    <property type="match status" value="1"/>
</dbReference>
<dbReference type="Proteomes" id="UP000663929">
    <property type="component" value="Chromosome"/>
</dbReference>
<gene>
    <name evidence="1" type="ORF">J3U87_06385</name>
</gene>
<dbReference type="EMBL" id="CP071793">
    <property type="protein sequence ID" value="QTD52084.1"/>
    <property type="molecule type" value="Genomic_DNA"/>
</dbReference>
<name>A0A8A4TSF5_SULCO</name>
<dbReference type="AlphaFoldDB" id="A0A8A4TSF5"/>
<reference evidence="1" key="1">
    <citation type="submission" date="2021-03" db="EMBL/GenBank/DDBJ databases">
        <title>Acanthopleuribacteraceae sp. M133.</title>
        <authorList>
            <person name="Wang G."/>
        </authorList>
    </citation>
    <scope>NUCLEOTIDE SEQUENCE</scope>
    <source>
        <strain evidence="1">M133</strain>
    </source>
</reference>
<evidence type="ECO:0000313" key="1">
    <source>
        <dbReference type="EMBL" id="QTD52084.1"/>
    </source>
</evidence>
<proteinExistence type="predicted"/>